<dbReference type="Proteomes" id="UP000267249">
    <property type="component" value="Chromosome"/>
</dbReference>
<evidence type="ECO:0000313" key="2">
    <source>
        <dbReference type="Proteomes" id="UP000267249"/>
    </source>
</evidence>
<organism evidence="1 2">
    <name type="scientific">Synechococcus elongatus PCC 11801</name>
    <dbReference type="NCBI Taxonomy" id="2219813"/>
    <lineage>
        <taxon>Bacteria</taxon>
        <taxon>Bacillati</taxon>
        <taxon>Cyanobacteriota</taxon>
        <taxon>Cyanophyceae</taxon>
        <taxon>Synechococcales</taxon>
        <taxon>Synechococcaceae</taxon>
        <taxon>Synechococcus</taxon>
    </lineage>
</organism>
<protein>
    <submittedName>
        <fullName evidence="1">Uncharacterized protein</fullName>
    </submittedName>
</protein>
<dbReference type="EMBL" id="CP030139">
    <property type="protein sequence ID" value="WVS92481.1"/>
    <property type="molecule type" value="Genomic_DNA"/>
</dbReference>
<name>A0AAQ3RBK1_SYNEL</name>
<gene>
    <name evidence="1" type="ORF">DOP62_13855</name>
</gene>
<dbReference type="AlphaFoldDB" id="A0AAQ3RBK1"/>
<accession>A0AAQ3RBK1</accession>
<sequence length="52" mass="5752">MFANHWEIATFLAVIPGDRLQKAIAFTHREFFDSSQLLQSAGTIASSAVAER</sequence>
<reference evidence="1 2" key="1">
    <citation type="journal article" date="2018" name="Sci. Rep.">
        <title>Genome Features and Biochemical Characteristics of a Robust, Fast Growing and Naturally Transformable Cyanobacterium Synechococcus elongatus PCC 11801 Isolated from India.</title>
        <authorList>
            <person name="Jaiswal D."/>
            <person name="Sengupta A."/>
            <person name="Sohoni S."/>
            <person name="Sengupta S."/>
            <person name="Phadnavis A.G."/>
            <person name="Pakrasi H.B."/>
            <person name="Wangikar P.P."/>
        </authorList>
    </citation>
    <scope>NUCLEOTIDE SEQUENCE [LARGE SCALE GENOMIC DNA]</scope>
    <source>
        <strain evidence="1 2">PCC 11801</strain>
    </source>
</reference>
<proteinExistence type="predicted"/>
<evidence type="ECO:0000313" key="1">
    <source>
        <dbReference type="EMBL" id="WVS92481.1"/>
    </source>
</evidence>
<dbReference type="RefSeq" id="WP_208674920.1">
    <property type="nucleotide sequence ID" value="NZ_CP030139.2"/>
</dbReference>